<evidence type="ECO:0000313" key="18">
    <source>
        <dbReference type="Proteomes" id="UP000015104"/>
    </source>
</evidence>
<evidence type="ECO:0000256" key="9">
    <source>
        <dbReference type="ARBA" id="ARBA00033776"/>
    </source>
</evidence>
<dbReference type="InterPro" id="IPR000836">
    <property type="entry name" value="PRTase_dom"/>
</dbReference>
<keyword evidence="7" id="KW-0315">Glutamine amidotransferase</keyword>
<dbReference type="PROSITE" id="PS51278">
    <property type="entry name" value="GATASE_TYPE_2"/>
    <property type="match status" value="1"/>
</dbReference>
<feature type="binding site" evidence="14">
    <location>
        <position position="481"/>
    </location>
    <ligand>
        <name>[4Fe-4S] cluster</name>
        <dbReference type="ChEBI" id="CHEBI:49883"/>
    </ligand>
</feature>
<dbReference type="SUPFAM" id="SSF53271">
    <property type="entry name" value="PRTase-like"/>
    <property type="match status" value="1"/>
</dbReference>
<evidence type="ECO:0000256" key="3">
    <source>
        <dbReference type="ARBA" id="ARBA00011941"/>
    </source>
</evidence>
<protein>
    <recommendedName>
        <fullName evidence="8 11">Amidophosphoribosyltransferase</fullName>
        <shortName evidence="11">ATase</shortName>
        <ecNumber evidence="3 11">2.4.2.14</ecNumber>
    </recommendedName>
    <alternativeName>
        <fullName evidence="9 11">Glutamine phosphoribosylpyrophosphate amidotransferase</fullName>
    </alternativeName>
</protein>
<comment type="catalytic activity">
    <reaction evidence="10">
        <text>5-phospho-beta-D-ribosylamine + L-glutamate + diphosphate = 5-phospho-alpha-D-ribose 1-diphosphate + L-glutamine + H2O</text>
        <dbReference type="Rhea" id="RHEA:14905"/>
        <dbReference type="ChEBI" id="CHEBI:15377"/>
        <dbReference type="ChEBI" id="CHEBI:29985"/>
        <dbReference type="ChEBI" id="CHEBI:33019"/>
        <dbReference type="ChEBI" id="CHEBI:58017"/>
        <dbReference type="ChEBI" id="CHEBI:58359"/>
        <dbReference type="ChEBI" id="CHEBI:58681"/>
        <dbReference type="EC" id="2.4.2.14"/>
    </reaction>
    <physiologicalReaction direction="right-to-left" evidence="10">
        <dbReference type="Rhea" id="RHEA:14907"/>
    </physiologicalReaction>
</comment>
<keyword evidence="4 11" id="KW-0328">Glycosyltransferase</keyword>
<keyword evidence="18" id="KW-1185">Reference proteome</keyword>
<evidence type="ECO:0000256" key="5">
    <source>
        <dbReference type="ARBA" id="ARBA00022679"/>
    </source>
</evidence>
<dbReference type="CDD" id="cd06223">
    <property type="entry name" value="PRTases_typeI"/>
    <property type="match status" value="1"/>
</dbReference>
<dbReference type="EMBL" id="CAEY01000474">
    <property type="status" value="NOT_ANNOTATED_CDS"/>
    <property type="molecule type" value="Genomic_DNA"/>
</dbReference>
<accession>T1JTD5</accession>
<evidence type="ECO:0000256" key="11">
    <source>
        <dbReference type="PIRNR" id="PIRNR000485"/>
    </source>
</evidence>
<dbReference type="Proteomes" id="UP000015104">
    <property type="component" value="Unassembled WGS sequence"/>
</dbReference>
<dbReference type="GO" id="GO:0006189">
    <property type="term" value="P:'de novo' IMP biosynthetic process"/>
    <property type="evidence" value="ECO:0007669"/>
    <property type="project" value="UniProtKB-UniPathway"/>
</dbReference>
<evidence type="ECO:0000256" key="2">
    <source>
        <dbReference type="ARBA" id="ARBA00010138"/>
    </source>
</evidence>
<dbReference type="Gene3D" id="3.60.20.10">
    <property type="entry name" value="Glutamine Phosphoribosylpyrophosphate, subunit 1, domain 1"/>
    <property type="match status" value="1"/>
</dbReference>
<feature type="compositionally biased region" description="Low complexity" evidence="15">
    <location>
        <begin position="180"/>
        <end position="194"/>
    </location>
</feature>
<dbReference type="GO" id="GO:0004044">
    <property type="term" value="F:amidophosphoribosyltransferase activity"/>
    <property type="evidence" value="ECO:0007669"/>
    <property type="project" value="UniProtKB-EC"/>
</dbReference>
<evidence type="ECO:0000256" key="10">
    <source>
        <dbReference type="ARBA" id="ARBA00048545"/>
    </source>
</evidence>
<dbReference type="InterPro" id="IPR029057">
    <property type="entry name" value="PRTase-like"/>
</dbReference>
<feature type="active site" description="Nucleophile" evidence="12">
    <location>
        <position position="10"/>
    </location>
</feature>
<proteinExistence type="inferred from homology"/>
<dbReference type="OMA" id="IRHFGVK"/>
<dbReference type="EC" id="2.4.2.14" evidence="3 11"/>
<dbReference type="InterPro" id="IPR029055">
    <property type="entry name" value="Ntn_hydrolases_N"/>
</dbReference>
<keyword evidence="5 11" id="KW-0808">Transferase</keyword>
<dbReference type="UniPathway" id="UPA00074">
    <property type="reaction ID" value="UER00124"/>
</dbReference>
<keyword evidence="13" id="KW-0479">Metal-binding</keyword>
<evidence type="ECO:0000256" key="6">
    <source>
        <dbReference type="ARBA" id="ARBA00022755"/>
    </source>
</evidence>
<feature type="binding site" evidence="14">
    <location>
        <position position="547"/>
    </location>
    <ligand>
        <name>[4Fe-4S] cluster</name>
        <dbReference type="ChEBI" id="CHEBI:49883"/>
    </ligand>
</feature>
<dbReference type="Gene3D" id="3.40.50.2020">
    <property type="match status" value="1"/>
</dbReference>
<evidence type="ECO:0000256" key="7">
    <source>
        <dbReference type="ARBA" id="ARBA00022962"/>
    </source>
</evidence>
<dbReference type="eggNOG" id="KOG0572">
    <property type="taxonomic scope" value="Eukaryota"/>
</dbReference>
<evidence type="ECO:0000256" key="1">
    <source>
        <dbReference type="ARBA" id="ARBA00005209"/>
    </source>
</evidence>
<dbReference type="PANTHER" id="PTHR11907">
    <property type="entry name" value="AMIDOPHOSPHORIBOSYLTRANSFERASE"/>
    <property type="match status" value="1"/>
</dbReference>
<dbReference type="HAMAP" id="MF_01931">
    <property type="entry name" value="PurF"/>
    <property type="match status" value="1"/>
</dbReference>
<dbReference type="GO" id="GO:0046872">
    <property type="term" value="F:metal ion binding"/>
    <property type="evidence" value="ECO:0007669"/>
    <property type="project" value="UniProtKB-KW"/>
</dbReference>
<feature type="binding site" evidence="13">
    <location>
        <position position="444"/>
    </location>
    <ligand>
        <name>Mg(2+)</name>
        <dbReference type="ChEBI" id="CHEBI:18420"/>
    </ligand>
</feature>
<evidence type="ECO:0000256" key="15">
    <source>
        <dbReference type="SAM" id="MobiDB-lite"/>
    </source>
</evidence>
<evidence type="ECO:0000256" key="8">
    <source>
        <dbReference type="ARBA" id="ARBA00033770"/>
    </source>
</evidence>
<keyword evidence="6 11" id="KW-0658">Purine biosynthesis</keyword>
<dbReference type="KEGG" id="tut:107361544"/>
<evidence type="ECO:0000256" key="12">
    <source>
        <dbReference type="PIRSR" id="PIRSR000485-1"/>
    </source>
</evidence>
<evidence type="ECO:0000256" key="14">
    <source>
        <dbReference type="PIRSR" id="PIRSR000485-3"/>
    </source>
</evidence>
<reference evidence="18" key="1">
    <citation type="submission" date="2011-08" db="EMBL/GenBank/DDBJ databases">
        <authorList>
            <person name="Rombauts S."/>
        </authorList>
    </citation>
    <scope>NUCLEOTIDE SEQUENCE</scope>
    <source>
        <strain evidence="18">London</strain>
    </source>
</reference>
<feature type="domain" description="Glutamine amidotransferase type-2" evidence="16">
    <location>
        <begin position="10"/>
        <end position="309"/>
    </location>
</feature>
<dbReference type="GO" id="GO:0009113">
    <property type="term" value="P:purine nucleobase biosynthetic process"/>
    <property type="evidence" value="ECO:0007669"/>
    <property type="project" value="InterPro"/>
</dbReference>
<dbReference type="HOGENOM" id="CLU_022389_3_1_1"/>
<dbReference type="Pfam" id="PF13522">
    <property type="entry name" value="GATase_6"/>
    <property type="match status" value="1"/>
</dbReference>
<reference evidence="17" key="2">
    <citation type="submission" date="2015-06" db="UniProtKB">
        <authorList>
            <consortium name="EnsemblMetazoa"/>
        </authorList>
    </citation>
    <scope>IDENTIFICATION</scope>
</reference>
<dbReference type="InterPro" id="IPR017932">
    <property type="entry name" value="GATase_2_dom"/>
</dbReference>
<evidence type="ECO:0000256" key="13">
    <source>
        <dbReference type="PIRSR" id="PIRSR000485-2"/>
    </source>
</evidence>
<feature type="binding site" evidence="13">
    <location>
        <position position="445"/>
    </location>
    <ligand>
        <name>Mg(2+)</name>
        <dbReference type="ChEBI" id="CHEBI:18420"/>
    </ligand>
</feature>
<dbReference type="EnsemblMetazoa" id="tetur01g13720.1">
    <property type="protein sequence ID" value="tetur01g13720.1"/>
    <property type="gene ID" value="tetur01g13720"/>
</dbReference>
<feature type="binding site" evidence="14">
    <location>
        <position position="330"/>
    </location>
    <ligand>
        <name>[4Fe-4S] cluster</name>
        <dbReference type="ChEBI" id="CHEBI:49883"/>
    </ligand>
</feature>
<dbReference type="PIRSF" id="PIRSF000485">
    <property type="entry name" value="Amd_phspho_trans"/>
    <property type="match status" value="1"/>
</dbReference>
<keyword evidence="14" id="KW-0411">Iron-sulfur</keyword>
<comment type="pathway">
    <text evidence="1 11">Purine metabolism; IMP biosynthesis via de novo pathway; N(1)-(5-phospho-D-ribosyl)glycinamide from 5-phospho-alpha-D-ribose 1-diphosphate: step 1/2.</text>
</comment>
<keyword evidence="13" id="KW-0460">Magnesium</keyword>
<evidence type="ECO:0000259" key="16">
    <source>
        <dbReference type="PROSITE" id="PS51278"/>
    </source>
</evidence>
<sequence>MEEEMLGEKCGVFGCITNGDWPTNLDCAHIICLGLIGLQHRGQEAAGIVTCKYATEPFSVHRGMGLVSQIFNEPIMLSLKGNLGIGHTRYSTMGGADSVSLAQPFVVHTSYGTIAVAHNGELVNSAPLRQKILENGVGLSTGSDSELITQCLSMPPPDQFKKEPVSIVITDEDVGSNGELNNKGINNLNNGVNGTKRKAKKKNSLLNDVERSEEEILSRLKHFVSLTPLSYSLIVMYNECLYALRDPFGNRPLSLGMLVPPTDRNTRVSKDIQRAEGWVVSSESCSFPSICATLFRDVEPGEIVKLERNKEPKSLCIIPRPANHDYPAFCIFEYVYFAKADSIIESQMVYSVRVSCGRQLAREAPIVYDPSKEYIVSPVPESSNPAALGFALESGVPFVEVFCKNRYVGRTFIQPSTRLRRLGVAKKFGPLVENFKGKSIILIDDSIVRGTTIGQLVRLLKDAGADDVHIRIASPPLHYPCYMGINIPTAEELIANHLNAEQLANSLGAASLKYLSVEGLKLSVQRGIRERQQSTNVNKPIGHCVACLTGEYPVALDF</sequence>
<name>T1JTD5_TETUR</name>
<comment type="similarity">
    <text evidence="2 11">In the C-terminal section; belongs to the purine/pyrimidine phosphoribosyltransferase family.</text>
</comment>
<keyword evidence="14" id="KW-0408">Iron</keyword>
<dbReference type="OrthoDB" id="191723at2759"/>
<feature type="binding site" evidence="14">
    <location>
        <position position="544"/>
    </location>
    <ligand>
        <name>[4Fe-4S] cluster</name>
        <dbReference type="ChEBI" id="CHEBI:49883"/>
    </ligand>
</feature>
<dbReference type="SUPFAM" id="SSF56235">
    <property type="entry name" value="N-terminal nucleophile aminohydrolases (Ntn hydrolases)"/>
    <property type="match status" value="1"/>
</dbReference>
<dbReference type="STRING" id="32264.T1JTD5"/>
<feature type="region of interest" description="Disordered" evidence="15">
    <location>
        <begin position="180"/>
        <end position="205"/>
    </location>
</feature>
<evidence type="ECO:0000256" key="4">
    <source>
        <dbReference type="ARBA" id="ARBA00022676"/>
    </source>
</evidence>
<gene>
    <name evidence="17" type="primary">107361544</name>
</gene>
<comment type="cofactor">
    <cofactor evidence="14">
        <name>[4Fe-4S] cluster</name>
        <dbReference type="ChEBI" id="CHEBI:49883"/>
    </cofactor>
    <text evidence="14">Binds 1 [4Fe-4S] cluster per subunit.</text>
</comment>
<feature type="binding site" evidence="13">
    <location>
        <position position="382"/>
    </location>
    <ligand>
        <name>Mg(2+)</name>
        <dbReference type="ChEBI" id="CHEBI:18420"/>
    </ligand>
</feature>
<evidence type="ECO:0000313" key="17">
    <source>
        <dbReference type="EnsemblMetazoa" id="tetur01g13720.1"/>
    </source>
</evidence>
<dbReference type="AlphaFoldDB" id="T1JTD5"/>
<dbReference type="InterPro" id="IPR005854">
    <property type="entry name" value="PurF"/>
</dbReference>
<organism evidence="17 18">
    <name type="scientific">Tetranychus urticae</name>
    <name type="common">Two-spotted spider mite</name>
    <dbReference type="NCBI Taxonomy" id="32264"/>
    <lineage>
        <taxon>Eukaryota</taxon>
        <taxon>Metazoa</taxon>
        <taxon>Ecdysozoa</taxon>
        <taxon>Arthropoda</taxon>
        <taxon>Chelicerata</taxon>
        <taxon>Arachnida</taxon>
        <taxon>Acari</taxon>
        <taxon>Acariformes</taxon>
        <taxon>Trombidiformes</taxon>
        <taxon>Prostigmata</taxon>
        <taxon>Eleutherengona</taxon>
        <taxon>Raphignathae</taxon>
        <taxon>Tetranychoidea</taxon>
        <taxon>Tetranychidae</taxon>
        <taxon>Tetranychus</taxon>
    </lineage>
</organism>
<dbReference type="GO" id="GO:0051536">
    <property type="term" value="F:iron-sulfur cluster binding"/>
    <property type="evidence" value="ECO:0007669"/>
    <property type="project" value="UniProtKB-KW"/>
</dbReference>
<comment type="cofactor">
    <cofactor evidence="13">
        <name>Mg(2+)</name>
        <dbReference type="ChEBI" id="CHEBI:18420"/>
    </cofactor>
    <text evidence="13">Binds 1 Mg(2+) ion per subunit.</text>
</comment>